<keyword evidence="4 8" id="KW-0418">Kinase</keyword>
<dbReference type="InterPro" id="IPR004358">
    <property type="entry name" value="Sig_transdc_His_kin-like_C"/>
</dbReference>
<dbReference type="SMART" id="SM00388">
    <property type="entry name" value="HisKA"/>
    <property type="match status" value="1"/>
</dbReference>
<dbReference type="Gene3D" id="1.10.287.130">
    <property type="match status" value="1"/>
</dbReference>
<dbReference type="InterPro" id="IPR003594">
    <property type="entry name" value="HATPase_dom"/>
</dbReference>
<dbReference type="InterPro" id="IPR005467">
    <property type="entry name" value="His_kinase_dom"/>
</dbReference>
<dbReference type="AlphaFoldDB" id="A0A0K8MZI6"/>
<gene>
    <name evidence="8" type="ORF">LARV_03853</name>
</gene>
<dbReference type="Proteomes" id="UP000055060">
    <property type="component" value="Unassembled WGS sequence"/>
</dbReference>
<keyword evidence="6" id="KW-0812">Transmembrane</keyword>
<dbReference type="PANTHER" id="PTHR43547:SF2">
    <property type="entry name" value="HYBRID SIGNAL TRANSDUCTION HISTIDINE KINASE C"/>
    <property type="match status" value="1"/>
</dbReference>
<comment type="catalytic activity">
    <reaction evidence="1">
        <text>ATP + protein L-histidine = ADP + protein N-phospho-L-histidine.</text>
        <dbReference type="EC" id="2.7.13.3"/>
    </reaction>
</comment>
<dbReference type="PROSITE" id="PS50109">
    <property type="entry name" value="HIS_KIN"/>
    <property type="match status" value="1"/>
</dbReference>
<dbReference type="PANTHER" id="PTHR43547">
    <property type="entry name" value="TWO-COMPONENT HISTIDINE KINASE"/>
    <property type="match status" value="1"/>
</dbReference>
<protein>
    <recommendedName>
        <fullName evidence="2">histidine kinase</fullName>
        <ecNumber evidence="2">2.7.13.3</ecNumber>
    </recommendedName>
</protein>
<keyword evidence="9" id="KW-1185">Reference proteome</keyword>
<dbReference type="SUPFAM" id="SSF55874">
    <property type="entry name" value="ATPase domain of HSP90 chaperone/DNA topoisomerase II/histidine kinase"/>
    <property type="match status" value="1"/>
</dbReference>
<evidence type="ECO:0000256" key="3">
    <source>
        <dbReference type="ARBA" id="ARBA00022553"/>
    </source>
</evidence>
<dbReference type="STRING" id="360412.LARV_03853"/>
<evidence type="ECO:0000259" key="7">
    <source>
        <dbReference type="PROSITE" id="PS50109"/>
    </source>
</evidence>
<keyword evidence="6" id="KW-1133">Transmembrane helix</keyword>
<evidence type="ECO:0000256" key="2">
    <source>
        <dbReference type="ARBA" id="ARBA00012438"/>
    </source>
</evidence>
<reference evidence="8" key="1">
    <citation type="submission" date="2015-07" db="EMBL/GenBank/DDBJ databases">
        <title>Draft Genome Sequences of Anaerolinea thermolimosa IMO-1, Bellilinea caldifistulae GOMI-1, Leptolinea tardivitalis YMTK-2, Levilinea saccharolytica KIBI-1,Longilinea arvoryzae KOME-1, Previously Described as Members of the Anaerolineaceae (Chloroflexi).</title>
        <authorList>
            <person name="Sekiguchi Y."/>
            <person name="Ohashi A."/>
            <person name="Matsuura N."/>
            <person name="Tourlousse M.D."/>
        </authorList>
    </citation>
    <scope>NUCLEOTIDE SEQUENCE [LARGE SCALE GENOMIC DNA]</scope>
    <source>
        <strain evidence="8">KOME-1</strain>
    </source>
</reference>
<feature type="domain" description="Histidine kinase" evidence="7">
    <location>
        <begin position="106"/>
        <end position="321"/>
    </location>
</feature>
<evidence type="ECO:0000256" key="4">
    <source>
        <dbReference type="ARBA" id="ARBA00022777"/>
    </source>
</evidence>
<dbReference type="EC" id="2.7.13.3" evidence="2"/>
<dbReference type="PRINTS" id="PR00344">
    <property type="entry name" value="BCTRLSENSOR"/>
</dbReference>
<feature type="transmembrane region" description="Helical" evidence="6">
    <location>
        <begin position="33"/>
        <end position="56"/>
    </location>
</feature>
<dbReference type="OrthoDB" id="9757990at2"/>
<dbReference type="GO" id="GO:0000155">
    <property type="term" value="F:phosphorelay sensor kinase activity"/>
    <property type="evidence" value="ECO:0007669"/>
    <property type="project" value="InterPro"/>
</dbReference>
<feature type="transmembrane region" description="Helical" evidence="6">
    <location>
        <begin position="6"/>
        <end position="26"/>
    </location>
</feature>
<feature type="transmembrane region" description="Helical" evidence="6">
    <location>
        <begin position="62"/>
        <end position="80"/>
    </location>
</feature>
<evidence type="ECO:0000313" key="8">
    <source>
        <dbReference type="EMBL" id="GAP16057.1"/>
    </source>
</evidence>
<name>A0A0K8MZI6_9CHLR</name>
<keyword evidence="6" id="KW-0472">Membrane</keyword>
<dbReference type="Gene3D" id="3.30.565.10">
    <property type="entry name" value="Histidine kinase-like ATPase, C-terminal domain"/>
    <property type="match status" value="1"/>
</dbReference>
<evidence type="ECO:0000256" key="1">
    <source>
        <dbReference type="ARBA" id="ARBA00000085"/>
    </source>
</evidence>
<keyword evidence="5" id="KW-0902">Two-component regulatory system</keyword>
<dbReference type="CDD" id="cd00082">
    <property type="entry name" value="HisKA"/>
    <property type="match status" value="1"/>
</dbReference>
<keyword evidence="4 8" id="KW-0808">Transferase</keyword>
<dbReference type="InterPro" id="IPR003661">
    <property type="entry name" value="HisK_dim/P_dom"/>
</dbReference>
<dbReference type="EMBL" id="DF967973">
    <property type="protein sequence ID" value="GAP16057.1"/>
    <property type="molecule type" value="Genomic_DNA"/>
</dbReference>
<organism evidence="8">
    <name type="scientific">Longilinea arvoryzae</name>
    <dbReference type="NCBI Taxonomy" id="360412"/>
    <lineage>
        <taxon>Bacteria</taxon>
        <taxon>Bacillati</taxon>
        <taxon>Chloroflexota</taxon>
        <taxon>Anaerolineae</taxon>
        <taxon>Anaerolineales</taxon>
        <taxon>Anaerolineaceae</taxon>
        <taxon>Longilinea</taxon>
    </lineage>
</organism>
<evidence type="ECO:0000256" key="5">
    <source>
        <dbReference type="ARBA" id="ARBA00023012"/>
    </source>
</evidence>
<keyword evidence="3" id="KW-0597">Phosphoprotein</keyword>
<dbReference type="InterPro" id="IPR036890">
    <property type="entry name" value="HATPase_C_sf"/>
</dbReference>
<dbReference type="Pfam" id="PF02518">
    <property type="entry name" value="HATPase_c"/>
    <property type="match status" value="1"/>
</dbReference>
<dbReference type="Pfam" id="PF00512">
    <property type="entry name" value="HisKA"/>
    <property type="match status" value="1"/>
</dbReference>
<evidence type="ECO:0000313" key="9">
    <source>
        <dbReference type="Proteomes" id="UP000055060"/>
    </source>
</evidence>
<dbReference type="InterPro" id="IPR036097">
    <property type="entry name" value="HisK_dim/P_sf"/>
</dbReference>
<dbReference type="CDD" id="cd00075">
    <property type="entry name" value="HATPase"/>
    <property type="match status" value="1"/>
</dbReference>
<proteinExistence type="predicted"/>
<evidence type="ECO:0000256" key="6">
    <source>
        <dbReference type="SAM" id="Phobius"/>
    </source>
</evidence>
<dbReference type="SMART" id="SM00387">
    <property type="entry name" value="HATPase_c"/>
    <property type="match status" value="1"/>
</dbReference>
<dbReference type="SUPFAM" id="SSF47384">
    <property type="entry name" value="Homodimeric domain of signal transducing histidine kinase"/>
    <property type="match status" value="1"/>
</dbReference>
<accession>A0A0K8MZI6</accession>
<sequence>MLKNIIAILSFAIGFLSPLVGIVWLFAHGCRQIKIFICQLGLALLWGLGGLAFFFFDPTTAGVLLNLAFILSLAIGFFLYQRYRNHQAEVQRLKKLIDARADQIAMLGHEIRTPLSLIKGSVELLIEGNPGPLTGQQTVFLNTISHNCEHLISFSEDLLIQAKIQAGLFKLHVQRVDLKSIVRLAVEQSRFLTEKRRQHFVTNFPQVGLWIYADGRLILQALNNLILNASRHTSVNGHIYISLSRNDSSAVVTINDDGVGMSSEDRRNLFKKFSSGKPLGDGTGLGLVITKQIIELHGGKIMIDTSLGRGTTVLFSLPYWREENEKTESARGG</sequence>
<dbReference type="RefSeq" id="WP_152031889.1">
    <property type="nucleotide sequence ID" value="NZ_DF967973.1"/>
</dbReference>